<protein>
    <submittedName>
        <fullName evidence="1">Uncharacterized protein</fullName>
    </submittedName>
</protein>
<dbReference type="SUPFAM" id="SSF52058">
    <property type="entry name" value="L domain-like"/>
    <property type="match status" value="1"/>
</dbReference>
<dbReference type="EMBL" id="KK852840">
    <property type="protein sequence ID" value="KDR15183.1"/>
    <property type="molecule type" value="Genomic_DNA"/>
</dbReference>
<dbReference type="InParanoid" id="A0A067R9H2"/>
<keyword evidence="2" id="KW-1185">Reference proteome</keyword>
<accession>A0A067R9H2</accession>
<reference evidence="1 2" key="1">
    <citation type="journal article" date="2014" name="Nat. Commun.">
        <title>Molecular traces of alternative social organization in a termite genome.</title>
        <authorList>
            <person name="Terrapon N."/>
            <person name="Li C."/>
            <person name="Robertson H.M."/>
            <person name="Ji L."/>
            <person name="Meng X."/>
            <person name="Booth W."/>
            <person name="Chen Z."/>
            <person name="Childers C.P."/>
            <person name="Glastad K.M."/>
            <person name="Gokhale K."/>
            <person name="Gowin J."/>
            <person name="Gronenberg W."/>
            <person name="Hermansen R.A."/>
            <person name="Hu H."/>
            <person name="Hunt B.G."/>
            <person name="Huylmans A.K."/>
            <person name="Khalil S.M."/>
            <person name="Mitchell R.D."/>
            <person name="Munoz-Torres M.C."/>
            <person name="Mustard J.A."/>
            <person name="Pan H."/>
            <person name="Reese J.T."/>
            <person name="Scharf M.E."/>
            <person name="Sun F."/>
            <person name="Vogel H."/>
            <person name="Xiao J."/>
            <person name="Yang W."/>
            <person name="Yang Z."/>
            <person name="Yang Z."/>
            <person name="Zhou J."/>
            <person name="Zhu J."/>
            <person name="Brent C.S."/>
            <person name="Elsik C.G."/>
            <person name="Goodisman M.A."/>
            <person name="Liberles D.A."/>
            <person name="Roe R.M."/>
            <person name="Vargo E.L."/>
            <person name="Vilcinskas A."/>
            <person name="Wang J."/>
            <person name="Bornberg-Bauer E."/>
            <person name="Korb J."/>
            <person name="Zhang G."/>
            <person name="Liebig J."/>
        </authorList>
    </citation>
    <scope>NUCLEOTIDE SEQUENCE [LARGE SCALE GENOMIC DNA]</scope>
    <source>
        <tissue evidence="1">Whole organism</tissue>
    </source>
</reference>
<name>A0A067R9H2_ZOONE</name>
<dbReference type="STRING" id="136037.A0A067R9H2"/>
<dbReference type="AlphaFoldDB" id="A0A067R9H2"/>
<dbReference type="Proteomes" id="UP000027135">
    <property type="component" value="Unassembled WGS sequence"/>
</dbReference>
<evidence type="ECO:0000313" key="1">
    <source>
        <dbReference type="EMBL" id="KDR15183.1"/>
    </source>
</evidence>
<evidence type="ECO:0000313" key="2">
    <source>
        <dbReference type="Proteomes" id="UP000027135"/>
    </source>
</evidence>
<sequence length="74" mass="8626">MNVKFLRFIEAGAFNDMKHLRTIYIYQAPALRVISPSVFHVELPHLKILRIVHTSLEQIPDLSQLKTNSILHMM</sequence>
<dbReference type="OMA" id="TNSILHM"/>
<dbReference type="Gene3D" id="3.80.10.10">
    <property type="entry name" value="Ribonuclease Inhibitor"/>
    <property type="match status" value="1"/>
</dbReference>
<dbReference type="InterPro" id="IPR032675">
    <property type="entry name" value="LRR_dom_sf"/>
</dbReference>
<organism evidence="1 2">
    <name type="scientific">Zootermopsis nevadensis</name>
    <name type="common">Dampwood termite</name>
    <dbReference type="NCBI Taxonomy" id="136037"/>
    <lineage>
        <taxon>Eukaryota</taxon>
        <taxon>Metazoa</taxon>
        <taxon>Ecdysozoa</taxon>
        <taxon>Arthropoda</taxon>
        <taxon>Hexapoda</taxon>
        <taxon>Insecta</taxon>
        <taxon>Pterygota</taxon>
        <taxon>Neoptera</taxon>
        <taxon>Polyneoptera</taxon>
        <taxon>Dictyoptera</taxon>
        <taxon>Blattodea</taxon>
        <taxon>Blattoidea</taxon>
        <taxon>Termitoidae</taxon>
        <taxon>Termopsidae</taxon>
        <taxon>Zootermopsis</taxon>
    </lineage>
</organism>
<proteinExistence type="predicted"/>
<gene>
    <name evidence="1" type="ORF">L798_10955</name>
</gene>